<dbReference type="InterPro" id="IPR039367">
    <property type="entry name" value="Och1-like"/>
</dbReference>
<dbReference type="OrthoDB" id="409543at2759"/>
<dbReference type="PANTHER" id="PTHR31834">
    <property type="entry name" value="INITIATION-SPECIFIC ALPHA-1,6-MANNOSYLTRANSFERASE"/>
    <property type="match status" value="1"/>
</dbReference>
<dbReference type="PANTHER" id="PTHR31834:SF9">
    <property type="entry name" value="INITIATION-SPECIFIC ALPHA-1,6-MANNOSYLTRANSFERASE"/>
    <property type="match status" value="1"/>
</dbReference>
<protein>
    <recommendedName>
        <fullName evidence="5">Initiation-specific alpha-1,6-mannosyltransferase</fullName>
    </recommendedName>
</protein>
<organism evidence="3 4">
    <name type="scientific">Talaromyces marneffei (strain ATCC 18224 / CBS 334.59 / QM 7333)</name>
    <name type="common">Penicillium marneffei</name>
    <dbReference type="NCBI Taxonomy" id="441960"/>
    <lineage>
        <taxon>Eukaryota</taxon>
        <taxon>Fungi</taxon>
        <taxon>Dikarya</taxon>
        <taxon>Ascomycota</taxon>
        <taxon>Pezizomycotina</taxon>
        <taxon>Eurotiomycetes</taxon>
        <taxon>Eurotiomycetidae</taxon>
        <taxon>Eurotiales</taxon>
        <taxon>Trichocomaceae</taxon>
        <taxon>Talaromyces</taxon>
        <taxon>Talaromyces sect. Talaromyces</taxon>
    </lineage>
</organism>
<gene>
    <name evidence="3" type="ORF">PMAA_072420</name>
</gene>
<dbReference type="Proteomes" id="UP000001294">
    <property type="component" value="Unassembled WGS sequence"/>
</dbReference>
<sequence length="412" mass="47639">MSNVAMNPQTRLLFSFLLKPRRILLWLSIGIVVFIVQPIFSLHTNATLRKIDDNDTRPRFWYRSHFRNNPDFEYEHRISNALQGIERDVLAGNGGNTLAEERIWQIARDEEQRGDDSKALERQNRVWTYSLMTDEKALDFIDNVLSTVPEIAQIYHSYPYYVLRTDLLRYLLLWYYGGFYADIDVFPARPIKGCPDLRPLFFSNNQELGNISLVVGIELDEPYVSERGMREWHWTRRYGFLQYTMYAPRRFSPVLREIVTRVMAHTKQHNERLASYFLGYSESTILGISGPDVVTDAVLDVLSTTLPPTHRLMNVSMEKDAGIDPLPVSHVTGETERRVTWAPFHRINEPLCVDDVEAVHEGSLGGICVLPVNAWGNGQRHSGSEGFESSRACVNHRFRGSWKKGWWQTHFG</sequence>
<evidence type="ECO:0008006" key="5">
    <source>
        <dbReference type="Google" id="ProtNLM"/>
    </source>
</evidence>
<dbReference type="HOGENOM" id="CLU_022381_3_1_1"/>
<comment type="similarity">
    <text evidence="1">Belongs to the glycosyltransferase 32 family.</text>
</comment>
<dbReference type="PhylomeDB" id="B6Q9T0"/>
<dbReference type="GO" id="GO:0000136">
    <property type="term" value="C:mannan polymerase complex"/>
    <property type="evidence" value="ECO:0007669"/>
    <property type="project" value="TreeGrafter"/>
</dbReference>
<dbReference type="VEuPathDB" id="FungiDB:PMAA_072420"/>
<dbReference type="SUPFAM" id="SSF53448">
    <property type="entry name" value="Nucleotide-diphospho-sugar transferases"/>
    <property type="match status" value="1"/>
</dbReference>
<keyword evidence="2" id="KW-0812">Transmembrane</keyword>
<dbReference type="AlphaFoldDB" id="B6Q9T0"/>
<evidence type="ECO:0000313" key="4">
    <source>
        <dbReference type="Proteomes" id="UP000001294"/>
    </source>
</evidence>
<reference evidence="4" key="1">
    <citation type="journal article" date="2015" name="Genome Announc.">
        <title>Genome sequence of the AIDS-associated pathogen Penicillium marneffei (ATCC18224) and its near taxonomic relative Talaromyces stipitatus (ATCC10500).</title>
        <authorList>
            <person name="Nierman W.C."/>
            <person name="Fedorova-Abrams N.D."/>
            <person name="Andrianopoulos A."/>
        </authorList>
    </citation>
    <scope>NUCLEOTIDE SEQUENCE [LARGE SCALE GENOMIC DNA]</scope>
    <source>
        <strain evidence="4">ATCC 18224 / CBS 334.59 / QM 7333</strain>
    </source>
</reference>
<proteinExistence type="inferred from homology"/>
<evidence type="ECO:0000256" key="2">
    <source>
        <dbReference type="SAM" id="Phobius"/>
    </source>
</evidence>
<dbReference type="Pfam" id="PF04488">
    <property type="entry name" value="Gly_transf_sug"/>
    <property type="match status" value="1"/>
</dbReference>
<keyword evidence="2" id="KW-1133">Transmembrane helix</keyword>
<dbReference type="STRING" id="441960.B6Q9T0"/>
<dbReference type="GO" id="GO:0000009">
    <property type="term" value="F:alpha-1,6-mannosyltransferase activity"/>
    <property type="evidence" value="ECO:0007669"/>
    <property type="project" value="InterPro"/>
</dbReference>
<keyword evidence="4" id="KW-1185">Reference proteome</keyword>
<dbReference type="InterPro" id="IPR029044">
    <property type="entry name" value="Nucleotide-diphossugar_trans"/>
</dbReference>
<dbReference type="EMBL" id="DS995900">
    <property type="protein sequence ID" value="EEA26164.1"/>
    <property type="molecule type" value="Genomic_DNA"/>
</dbReference>
<dbReference type="Gene3D" id="3.90.550.20">
    <property type="match status" value="1"/>
</dbReference>
<name>B6Q9T0_TALMQ</name>
<dbReference type="GO" id="GO:0006487">
    <property type="term" value="P:protein N-linked glycosylation"/>
    <property type="evidence" value="ECO:0007669"/>
    <property type="project" value="TreeGrafter"/>
</dbReference>
<evidence type="ECO:0000313" key="3">
    <source>
        <dbReference type="EMBL" id="EEA26164.1"/>
    </source>
</evidence>
<evidence type="ECO:0000256" key="1">
    <source>
        <dbReference type="ARBA" id="ARBA00009003"/>
    </source>
</evidence>
<accession>B6Q9T0</accession>
<keyword evidence="2" id="KW-0472">Membrane</keyword>
<feature type="transmembrane region" description="Helical" evidence="2">
    <location>
        <begin position="23"/>
        <end position="40"/>
    </location>
</feature>
<dbReference type="InterPro" id="IPR007577">
    <property type="entry name" value="GlycoTrfase_DXD_sugar-bd_CS"/>
</dbReference>